<keyword evidence="1" id="KW-0812">Transmembrane</keyword>
<dbReference type="EMBL" id="FNJM01000006">
    <property type="protein sequence ID" value="SDP50651.1"/>
    <property type="molecule type" value="Genomic_DNA"/>
</dbReference>
<protein>
    <submittedName>
        <fullName evidence="2">Uncharacterized protein</fullName>
    </submittedName>
</protein>
<keyword evidence="1" id="KW-0472">Membrane</keyword>
<keyword evidence="3" id="KW-1185">Reference proteome</keyword>
<feature type="transmembrane region" description="Helical" evidence="1">
    <location>
        <begin position="60"/>
        <end position="81"/>
    </location>
</feature>
<gene>
    <name evidence="2" type="ORF">SAMN04488529_106144</name>
</gene>
<dbReference type="STRING" id="94869.SAMN04488529_106144"/>
<accession>A0A1H0TA23</accession>
<feature type="transmembrane region" description="Helical" evidence="1">
    <location>
        <begin position="6"/>
        <end position="23"/>
    </location>
</feature>
<keyword evidence="1" id="KW-1133">Transmembrane helix</keyword>
<dbReference type="AlphaFoldDB" id="A0A1H0TA23"/>
<feature type="transmembrane region" description="Helical" evidence="1">
    <location>
        <begin position="35"/>
        <end position="54"/>
    </location>
</feature>
<sequence>MLANMLVQYVISVVVFSIIIVNCKKADIITRNRLIFFILALVLVCVEIIIKSIFGYKNIIPTIIIGIIKPVNISIFIYLILNRKEKIIANSKKKDSHN</sequence>
<dbReference type="Proteomes" id="UP000198597">
    <property type="component" value="Unassembled WGS sequence"/>
</dbReference>
<evidence type="ECO:0000256" key="1">
    <source>
        <dbReference type="SAM" id="Phobius"/>
    </source>
</evidence>
<dbReference type="RefSeq" id="WP_089969936.1">
    <property type="nucleotide sequence ID" value="NZ_FNJM01000006.1"/>
</dbReference>
<evidence type="ECO:0000313" key="3">
    <source>
        <dbReference type="Proteomes" id="UP000198597"/>
    </source>
</evidence>
<name>A0A1H0TA23_9CLOT</name>
<proteinExistence type="predicted"/>
<reference evidence="2 3" key="1">
    <citation type="submission" date="2016-10" db="EMBL/GenBank/DDBJ databases">
        <authorList>
            <person name="de Groot N.N."/>
        </authorList>
    </citation>
    <scope>NUCLEOTIDE SEQUENCE [LARGE SCALE GENOMIC DNA]</scope>
    <source>
        <strain evidence="2 3">DSM 12272</strain>
    </source>
</reference>
<organism evidence="2 3">
    <name type="scientific">Clostridium gasigenes</name>
    <dbReference type="NCBI Taxonomy" id="94869"/>
    <lineage>
        <taxon>Bacteria</taxon>
        <taxon>Bacillati</taxon>
        <taxon>Bacillota</taxon>
        <taxon>Clostridia</taxon>
        <taxon>Eubacteriales</taxon>
        <taxon>Clostridiaceae</taxon>
        <taxon>Clostridium</taxon>
    </lineage>
</organism>
<evidence type="ECO:0000313" key="2">
    <source>
        <dbReference type="EMBL" id="SDP50651.1"/>
    </source>
</evidence>